<evidence type="ECO:0000313" key="2">
    <source>
        <dbReference type="Proteomes" id="UP001243195"/>
    </source>
</evidence>
<comment type="caution">
    <text evidence="1">The sequence shown here is derived from an EMBL/GenBank/DDBJ whole genome shotgun (WGS) entry which is preliminary data.</text>
</comment>
<protein>
    <recommendedName>
        <fullName evidence="3">DUF1349 domain-containing protein</fullName>
    </recommendedName>
</protein>
<organism evidence="1 2">
    <name type="scientific">Acinetobacter gerneri</name>
    <dbReference type="NCBI Taxonomy" id="202952"/>
    <lineage>
        <taxon>Bacteria</taxon>
        <taxon>Pseudomonadati</taxon>
        <taxon>Pseudomonadota</taxon>
        <taxon>Gammaproteobacteria</taxon>
        <taxon>Moraxellales</taxon>
        <taxon>Moraxellaceae</taxon>
        <taxon>Acinetobacter</taxon>
    </lineage>
</organism>
<gene>
    <name evidence="1" type="ORF">RFH51_15735</name>
</gene>
<dbReference type="Proteomes" id="UP001243195">
    <property type="component" value="Unassembled WGS sequence"/>
</dbReference>
<proteinExistence type="predicted"/>
<evidence type="ECO:0008006" key="3">
    <source>
        <dbReference type="Google" id="ProtNLM"/>
    </source>
</evidence>
<dbReference type="EMBL" id="JAVIDA010000028">
    <property type="protein sequence ID" value="MDQ9072909.1"/>
    <property type="molecule type" value="Genomic_DNA"/>
</dbReference>
<name>A0AAW8JM28_9GAMM</name>
<dbReference type="RefSeq" id="WP_308957093.1">
    <property type="nucleotide sequence ID" value="NZ_JAVICY010000031.1"/>
</dbReference>
<evidence type="ECO:0000313" key="1">
    <source>
        <dbReference type="EMBL" id="MDQ9072909.1"/>
    </source>
</evidence>
<dbReference type="AlphaFoldDB" id="A0AAW8JM28"/>
<sequence length="162" mass="19050">MLKKESFNLISEINRIGFSGKWNSSLYFEGPLKIHVLKNGTVTNRGNYTLSNKKFGYPASIRVYNIDNQDRKYIFIFSPPSQPIFKDGILVNINELKENRVFYKKTEILSEDDYLYTISFSPKKIYKHVFIGTSDKEINYDFYSAEENIGTDFRFIRLAVYF</sequence>
<reference evidence="1" key="1">
    <citation type="submission" date="2023-08" db="EMBL/GenBank/DDBJ databases">
        <title>Emergence of clinically-relevant ST2 carbapenem-resistant Acinetobacter baumannii strains in hospital sewages in Zhejiang, East of China.</title>
        <authorList>
            <person name="Kaichao C."/>
            <person name="Zhang R."/>
        </authorList>
    </citation>
    <scope>NUCLEOTIDE SEQUENCE</scope>
    <source>
        <strain evidence="1">M-SY-60</strain>
    </source>
</reference>
<accession>A0AAW8JM28</accession>